<feature type="region of interest" description="Disordered" evidence="1">
    <location>
        <begin position="1"/>
        <end position="35"/>
    </location>
</feature>
<evidence type="ECO:0000313" key="3">
    <source>
        <dbReference type="EMBL" id="KAF7181527.1"/>
    </source>
</evidence>
<gene>
    <name evidence="2" type="ORF">CNMCM5623_007519</name>
    <name evidence="3" type="ORF">CNMCM7691_000746</name>
</gene>
<dbReference type="AlphaFoldDB" id="A0A8H6V8H3"/>
<dbReference type="Proteomes" id="UP000641853">
    <property type="component" value="Unassembled WGS sequence"/>
</dbReference>
<organism evidence="3 4">
    <name type="scientific">Aspergillus felis</name>
    <dbReference type="NCBI Taxonomy" id="1287682"/>
    <lineage>
        <taxon>Eukaryota</taxon>
        <taxon>Fungi</taxon>
        <taxon>Dikarya</taxon>
        <taxon>Ascomycota</taxon>
        <taxon>Pezizomycotina</taxon>
        <taxon>Eurotiomycetes</taxon>
        <taxon>Eurotiomycetidae</taxon>
        <taxon>Eurotiales</taxon>
        <taxon>Aspergillaceae</taxon>
        <taxon>Aspergillus</taxon>
        <taxon>Aspergillus subgen. Fumigati</taxon>
    </lineage>
</organism>
<protein>
    <submittedName>
        <fullName evidence="3">Uncharacterized protein</fullName>
    </submittedName>
</protein>
<dbReference type="EMBL" id="JACBAE010001402">
    <property type="protein sequence ID" value="KAF7155448.1"/>
    <property type="molecule type" value="Genomic_DNA"/>
</dbReference>
<evidence type="ECO:0000313" key="4">
    <source>
        <dbReference type="Proteomes" id="UP000641853"/>
    </source>
</evidence>
<keyword evidence="4" id="KW-1185">Reference proteome</keyword>
<dbReference type="OrthoDB" id="4510828at2759"/>
<accession>A0A8H6V8H3</accession>
<reference evidence="3" key="1">
    <citation type="submission" date="2020-06" db="EMBL/GenBank/DDBJ databases">
        <title>Draft genome sequences of strains closely related to Aspergillus parafelis and Aspergillus hiratsukae.</title>
        <authorList>
            <person name="Dos Santos R.A.C."/>
            <person name="Rivero-Menendez O."/>
            <person name="Steenwyk J.L."/>
            <person name="Mead M.E."/>
            <person name="Goldman G.H."/>
            <person name="Alastruey-Izquierdo A."/>
            <person name="Rokas A."/>
        </authorList>
    </citation>
    <scope>NUCLEOTIDE SEQUENCE</scope>
    <source>
        <strain evidence="2">CNM-CM5623</strain>
        <strain evidence="3">CNM-CM7691</strain>
    </source>
</reference>
<dbReference type="Proteomes" id="UP000654922">
    <property type="component" value="Unassembled WGS sequence"/>
</dbReference>
<proteinExistence type="predicted"/>
<comment type="caution">
    <text evidence="3">The sequence shown here is derived from an EMBL/GenBank/DDBJ whole genome shotgun (WGS) entry which is preliminary data.</text>
</comment>
<evidence type="ECO:0000256" key="1">
    <source>
        <dbReference type="SAM" id="MobiDB-lite"/>
    </source>
</evidence>
<sequence length="385" mass="42198">MDWGLNLPTTTRPRSMEDGGNLCSQSEQPIHSEGAHQGDIEPRLIHQEDLFVSEDTMYGGWAHPNISNVSVIFSPLDRQDSRWIDLQGEGNGIPAASLSHVPTDNVQTCISSLSDTKGPDEVLQLSMLVAKINETINNLHRSSCGTINNASDLDDYPIGSVLQLSRDFLRILRGIQRTELFLSPDLNGNMANLRSSQQQSPDETFSSTSRASQTRFNANALTSADAKSLGLTGVKGIGVSSELLIISCYISLTNLCSIVLDHFERYIRLQSEAGSNRWTTVVEPFQTPDILLRELPGAGETWSKTCTAIHLLLDALRSTAEAIGISDFLNEIRLSGPDDSAIMSQEQDSEACADVIGEFVHSVLKIGLFQKVESLKQLLRARMNL</sequence>
<name>A0A8H6V8H3_9EURO</name>
<evidence type="ECO:0000313" key="2">
    <source>
        <dbReference type="EMBL" id="KAF7155448.1"/>
    </source>
</evidence>
<dbReference type="EMBL" id="JACBAG010001809">
    <property type="protein sequence ID" value="KAF7181527.1"/>
    <property type="molecule type" value="Genomic_DNA"/>
</dbReference>